<reference evidence="1 2" key="1">
    <citation type="submission" date="2018-11" db="EMBL/GenBank/DDBJ databases">
        <authorList>
            <consortium name="Pathogen Informatics"/>
        </authorList>
    </citation>
    <scope>NUCLEOTIDE SEQUENCE [LARGE SCALE GENOMIC DNA]</scope>
</reference>
<proteinExistence type="predicted"/>
<feature type="non-terminal residue" evidence="1">
    <location>
        <position position="63"/>
    </location>
</feature>
<evidence type="ECO:0000313" key="1">
    <source>
        <dbReference type="EMBL" id="VDN15724.1"/>
    </source>
</evidence>
<keyword evidence="2" id="KW-1185">Reference proteome</keyword>
<protein>
    <submittedName>
        <fullName evidence="1">Uncharacterized protein</fullName>
    </submittedName>
</protein>
<evidence type="ECO:0000313" key="2">
    <source>
        <dbReference type="Proteomes" id="UP000281553"/>
    </source>
</evidence>
<sequence>MHQFRPEEGRFYGPGPQHYMRPESDFMAGPQYYSHQGAYPQQYWHGEPGRFDHYGRGGPMHHR</sequence>
<name>A0A3P7LFQ7_DIBLA</name>
<gene>
    <name evidence="1" type="ORF">DILT_LOCUS11555</name>
</gene>
<dbReference type="Proteomes" id="UP000281553">
    <property type="component" value="Unassembled WGS sequence"/>
</dbReference>
<dbReference type="EMBL" id="UYRU01063417">
    <property type="protein sequence ID" value="VDN15724.1"/>
    <property type="molecule type" value="Genomic_DNA"/>
</dbReference>
<accession>A0A3P7LFQ7</accession>
<organism evidence="1 2">
    <name type="scientific">Dibothriocephalus latus</name>
    <name type="common">Fish tapeworm</name>
    <name type="synonym">Diphyllobothrium latum</name>
    <dbReference type="NCBI Taxonomy" id="60516"/>
    <lineage>
        <taxon>Eukaryota</taxon>
        <taxon>Metazoa</taxon>
        <taxon>Spiralia</taxon>
        <taxon>Lophotrochozoa</taxon>
        <taxon>Platyhelminthes</taxon>
        <taxon>Cestoda</taxon>
        <taxon>Eucestoda</taxon>
        <taxon>Diphyllobothriidea</taxon>
        <taxon>Diphyllobothriidae</taxon>
        <taxon>Dibothriocephalus</taxon>
    </lineage>
</organism>
<dbReference type="AlphaFoldDB" id="A0A3P7LFQ7"/>